<gene>
    <name evidence="2" type="ORF">N7509_002439</name>
</gene>
<comment type="caution">
    <text evidence="2">The sequence shown here is derived from an EMBL/GenBank/DDBJ whole genome shotgun (WGS) entry which is preliminary data.</text>
</comment>
<name>A0A9X0BDE4_9EURO</name>
<proteinExistence type="predicted"/>
<evidence type="ECO:0000313" key="3">
    <source>
        <dbReference type="Proteomes" id="UP001147747"/>
    </source>
</evidence>
<dbReference type="Proteomes" id="UP001147747">
    <property type="component" value="Unassembled WGS sequence"/>
</dbReference>
<organism evidence="2 3">
    <name type="scientific">Penicillium cosmopolitanum</name>
    <dbReference type="NCBI Taxonomy" id="1131564"/>
    <lineage>
        <taxon>Eukaryota</taxon>
        <taxon>Fungi</taxon>
        <taxon>Dikarya</taxon>
        <taxon>Ascomycota</taxon>
        <taxon>Pezizomycotina</taxon>
        <taxon>Eurotiomycetes</taxon>
        <taxon>Eurotiomycetidae</taxon>
        <taxon>Eurotiales</taxon>
        <taxon>Aspergillaceae</taxon>
        <taxon>Penicillium</taxon>
    </lineage>
</organism>
<evidence type="ECO:0000259" key="1">
    <source>
        <dbReference type="Pfam" id="PF12680"/>
    </source>
</evidence>
<keyword evidence="3" id="KW-1185">Reference proteome</keyword>
<dbReference type="Gene3D" id="3.10.450.50">
    <property type="match status" value="1"/>
</dbReference>
<accession>A0A9X0BDE4</accession>
<dbReference type="Pfam" id="PF12680">
    <property type="entry name" value="SnoaL_2"/>
    <property type="match status" value="1"/>
</dbReference>
<sequence>MTNPSKKAPETAAAHEWLQSFHRLGDSLSPEMWVETFYTPDCTMQFLGQPPVHGHEAIIAHFRRQFARLECMKHTIRHVDVTHERIYQEATVTYVVKGDPEQRPIEAQGLAVFGKGVGESQISFFTVYLDLEPLRERMREVLGPV</sequence>
<dbReference type="EMBL" id="JAPZBU010000004">
    <property type="protein sequence ID" value="KAJ5408556.1"/>
    <property type="molecule type" value="Genomic_DNA"/>
</dbReference>
<dbReference type="CDD" id="cd00531">
    <property type="entry name" value="NTF2_like"/>
    <property type="match status" value="1"/>
</dbReference>
<reference evidence="2" key="2">
    <citation type="journal article" date="2023" name="IMA Fungus">
        <title>Comparative genomic study of the Penicillium genus elucidates a diverse pangenome and 15 lateral gene transfer events.</title>
        <authorList>
            <person name="Petersen C."/>
            <person name="Sorensen T."/>
            <person name="Nielsen M.R."/>
            <person name="Sondergaard T.E."/>
            <person name="Sorensen J.L."/>
            <person name="Fitzpatrick D.A."/>
            <person name="Frisvad J.C."/>
            <person name="Nielsen K.L."/>
        </authorList>
    </citation>
    <scope>NUCLEOTIDE SEQUENCE</scope>
    <source>
        <strain evidence="2">IBT 29677</strain>
    </source>
</reference>
<dbReference type="InterPro" id="IPR032710">
    <property type="entry name" value="NTF2-like_dom_sf"/>
</dbReference>
<dbReference type="SUPFAM" id="SSF54427">
    <property type="entry name" value="NTF2-like"/>
    <property type="match status" value="1"/>
</dbReference>
<evidence type="ECO:0000313" key="2">
    <source>
        <dbReference type="EMBL" id="KAJ5408556.1"/>
    </source>
</evidence>
<reference evidence="2" key="1">
    <citation type="submission" date="2022-12" db="EMBL/GenBank/DDBJ databases">
        <authorList>
            <person name="Petersen C."/>
        </authorList>
    </citation>
    <scope>NUCLEOTIDE SEQUENCE</scope>
    <source>
        <strain evidence="2">IBT 29677</strain>
    </source>
</reference>
<feature type="domain" description="SnoaL-like" evidence="1">
    <location>
        <begin position="35"/>
        <end position="113"/>
    </location>
</feature>
<dbReference type="AlphaFoldDB" id="A0A9X0BDE4"/>
<dbReference type="RefSeq" id="XP_056492871.1">
    <property type="nucleotide sequence ID" value="XM_056627076.1"/>
</dbReference>
<protein>
    <recommendedName>
        <fullName evidence="1">SnoaL-like domain-containing protein</fullName>
    </recommendedName>
</protein>
<dbReference type="InterPro" id="IPR037401">
    <property type="entry name" value="SnoaL-like"/>
</dbReference>
<dbReference type="GeneID" id="81366056"/>
<dbReference type="OrthoDB" id="9983368at2759"/>